<comment type="subcellular location">
    <subcellularLocation>
        <location evidence="1">Golgi apparatus membrane</location>
        <topology evidence="1">Single-pass type II membrane protein</topology>
    </subcellularLocation>
</comment>
<evidence type="ECO:0000256" key="11">
    <source>
        <dbReference type="ARBA" id="ARBA00023180"/>
    </source>
</evidence>
<feature type="region of interest" description="Disordered" evidence="12">
    <location>
        <begin position="735"/>
        <end position="772"/>
    </location>
</feature>
<keyword evidence="9" id="KW-0333">Golgi apparatus</keyword>
<dbReference type="EMBL" id="OZ004259">
    <property type="protein sequence ID" value="CAK7918230.1"/>
    <property type="molecule type" value="Genomic_DNA"/>
</dbReference>
<evidence type="ECO:0000256" key="9">
    <source>
        <dbReference type="ARBA" id="ARBA00023034"/>
    </source>
</evidence>
<evidence type="ECO:0000256" key="1">
    <source>
        <dbReference type="ARBA" id="ARBA00004323"/>
    </source>
</evidence>
<dbReference type="InterPro" id="IPR029044">
    <property type="entry name" value="Nucleotide-diphossugar_trans"/>
</dbReference>
<dbReference type="Pfam" id="PF11051">
    <property type="entry name" value="Mannosyl_trans3"/>
    <property type="match status" value="1"/>
</dbReference>
<evidence type="ECO:0000256" key="6">
    <source>
        <dbReference type="ARBA" id="ARBA00022692"/>
    </source>
</evidence>
<keyword evidence="10" id="KW-0472">Membrane</keyword>
<gene>
    <name evidence="13" type="primary">MNN15</name>
    <name evidence="13" type="ORF">CAAN4_G12310</name>
</gene>
<sequence>MRWSFRKVACFTLACFTLAVFMVATFYIVWSIYGLEKYLPIGFRIFQETFTESSFLKGDLKVRSEIHHSKKVDTLFNEFAQDNRNLRDSRGVSKWKSQPLSDRCEDFFTHWLAANPDWKFQKFGDNFDKSIVNKKRFFEVKYDRIKQRYKQNNIEGPLVTRENNNTIQEEYLSAIKATMDIETKMVETMSLFRVYGKCFLNQNQETVSHPEIFKKMTDKLFPFLSGQLPIFERFDGKVYNEGFPEMSKYEKSQDILLNYIQRNVQGKGILVSATTKHARDLIKLIRVLRAHNNELPIQIVHKGDISQRNQQYLLAAAQTEVDDMLDPKLSTDYMNVSPELDLKEDSKRRNVYFPKQDLTFVNIKQCISREYKYNFPGYANKLLALFFTSFKEVLLFDADTIPLVPPKEFFDLEGYKAKSAFFFKDRTLNDFNDYIETNFFTKLCPTLKSNSLDDLFDIPVITEHTLNNGYMTGWRHFQEAGVVAVDKSKHFLGVALASPLSIWKDPVVSSVWGDKELYWLALSIAGDENYAFNEHYAASVGVATTNPKYKQYTKSNAHEVCSSHPGHISNDGRLLWINSGFSYCKKNGIFRDRNLFPYSAMDTSEQKGLFDQPLRIQHALVPPGIPRIREPGSPIDDTPETELLLKWKSRPKDVDEINKDVKSEEEKISQLDSNPQKGWVKSQACAGYYYCAYDLIDSYFTDKDVDNGEFFEYDDNTVSTIEFLAKVWMTGTTKTKLPVKAAEPETTQGKENEGTKKEGGSIEGDKQKKDHN</sequence>
<proteinExistence type="inferred from homology"/>
<reference evidence="13 14" key="1">
    <citation type="submission" date="2024-01" db="EMBL/GenBank/DDBJ databases">
        <authorList>
            <consortium name="Genoscope - CEA"/>
            <person name="William W."/>
        </authorList>
    </citation>
    <scope>NUCLEOTIDE SEQUENCE [LARGE SCALE GENOMIC DNA]</scope>
    <source>
        <strain evidence="13 14">29B2s-10</strain>
    </source>
</reference>
<keyword evidence="14" id="KW-1185">Reference proteome</keyword>
<name>A0ABP0EJJ8_9ASCO</name>
<evidence type="ECO:0000313" key="13">
    <source>
        <dbReference type="EMBL" id="CAK7918230.1"/>
    </source>
</evidence>
<comment type="similarity">
    <text evidence="3">Belongs to the MNN1/MNT family.</text>
</comment>
<evidence type="ECO:0000256" key="5">
    <source>
        <dbReference type="ARBA" id="ARBA00022679"/>
    </source>
</evidence>
<keyword evidence="4" id="KW-0328">Glycosyltransferase</keyword>
<evidence type="ECO:0000256" key="8">
    <source>
        <dbReference type="ARBA" id="ARBA00022989"/>
    </source>
</evidence>
<evidence type="ECO:0000256" key="12">
    <source>
        <dbReference type="SAM" id="MobiDB-lite"/>
    </source>
</evidence>
<dbReference type="Proteomes" id="UP001497600">
    <property type="component" value="Chromosome G"/>
</dbReference>
<keyword evidence="6" id="KW-0812">Transmembrane</keyword>
<evidence type="ECO:0000256" key="7">
    <source>
        <dbReference type="ARBA" id="ARBA00022968"/>
    </source>
</evidence>
<evidence type="ECO:0000313" key="14">
    <source>
        <dbReference type="Proteomes" id="UP001497600"/>
    </source>
</evidence>
<dbReference type="PANTHER" id="PTHR31392">
    <property type="entry name" value="ALPHA-1,3-MANNOSYLTRANSFERASE MNN1-RELATED"/>
    <property type="match status" value="1"/>
</dbReference>
<keyword evidence="7" id="KW-0735">Signal-anchor</keyword>
<comment type="pathway">
    <text evidence="2">Protein modification; protein glycosylation.</text>
</comment>
<evidence type="ECO:0000256" key="2">
    <source>
        <dbReference type="ARBA" id="ARBA00004922"/>
    </source>
</evidence>
<protein>
    <submittedName>
        <fullName evidence="13">Alpha-1,3-mannosyltransferase Mnn15p</fullName>
    </submittedName>
</protein>
<evidence type="ECO:0000256" key="3">
    <source>
        <dbReference type="ARBA" id="ARBA00009105"/>
    </source>
</evidence>
<organism evidence="13 14">
    <name type="scientific">[Candida] anglica</name>
    <dbReference type="NCBI Taxonomy" id="148631"/>
    <lineage>
        <taxon>Eukaryota</taxon>
        <taxon>Fungi</taxon>
        <taxon>Dikarya</taxon>
        <taxon>Ascomycota</taxon>
        <taxon>Saccharomycotina</taxon>
        <taxon>Pichiomycetes</taxon>
        <taxon>Debaryomycetaceae</taxon>
        <taxon>Kurtzmaniella</taxon>
    </lineage>
</organism>
<evidence type="ECO:0000256" key="10">
    <source>
        <dbReference type="ARBA" id="ARBA00023136"/>
    </source>
</evidence>
<keyword evidence="8" id="KW-1133">Transmembrane helix</keyword>
<evidence type="ECO:0000256" key="4">
    <source>
        <dbReference type="ARBA" id="ARBA00022676"/>
    </source>
</evidence>
<keyword evidence="11" id="KW-0325">Glycoprotein</keyword>
<keyword evidence="5" id="KW-0808">Transferase</keyword>
<accession>A0ABP0EJJ8</accession>
<dbReference type="PANTHER" id="PTHR31392:SF1">
    <property type="entry name" value="ALPHA-1,3-MANNOSYLTRANSFERASE MNN1-RELATED"/>
    <property type="match status" value="1"/>
</dbReference>
<dbReference type="SUPFAM" id="SSF53448">
    <property type="entry name" value="Nucleotide-diphospho-sugar transferases"/>
    <property type="match status" value="1"/>
</dbReference>
<feature type="compositionally biased region" description="Basic and acidic residues" evidence="12">
    <location>
        <begin position="748"/>
        <end position="772"/>
    </location>
</feature>
<dbReference type="InterPro" id="IPR022751">
    <property type="entry name" value="Alpha_mannosyltransferase"/>
</dbReference>